<evidence type="ECO:0000256" key="2">
    <source>
        <dbReference type="ARBA" id="ARBA00022475"/>
    </source>
</evidence>
<dbReference type="SUPFAM" id="SSF109998">
    <property type="entry name" value="Triger factor/SurA peptide-binding domain-like"/>
    <property type="match status" value="1"/>
</dbReference>
<dbReference type="Gene3D" id="3.10.50.40">
    <property type="match status" value="2"/>
</dbReference>
<protein>
    <recommendedName>
        <fullName evidence="9">Periplasmic chaperone PpiD</fullName>
    </recommendedName>
    <alternativeName>
        <fullName evidence="10">Periplasmic folding chaperone</fullName>
    </alternativeName>
</protein>
<evidence type="ECO:0000256" key="9">
    <source>
        <dbReference type="ARBA" id="ARBA00040743"/>
    </source>
</evidence>
<organism evidence="13">
    <name type="scientific">hydrothermal vent metagenome</name>
    <dbReference type="NCBI Taxonomy" id="652676"/>
    <lineage>
        <taxon>unclassified sequences</taxon>
        <taxon>metagenomes</taxon>
        <taxon>ecological metagenomes</taxon>
    </lineage>
</organism>
<dbReference type="Gene3D" id="1.10.4030.10">
    <property type="entry name" value="Porin chaperone SurA, peptide-binding domain"/>
    <property type="match status" value="1"/>
</dbReference>
<dbReference type="GO" id="GO:0003755">
    <property type="term" value="F:peptidyl-prolyl cis-trans isomerase activity"/>
    <property type="evidence" value="ECO:0007669"/>
    <property type="project" value="InterPro"/>
</dbReference>
<gene>
    <name evidence="13" type="ORF">MNBD_DELTA03-1383</name>
</gene>
<evidence type="ECO:0000259" key="12">
    <source>
        <dbReference type="PROSITE" id="PS50198"/>
    </source>
</evidence>
<evidence type="ECO:0000256" key="1">
    <source>
        <dbReference type="ARBA" id="ARBA00004382"/>
    </source>
</evidence>
<keyword evidence="6 11" id="KW-0472">Membrane</keyword>
<evidence type="ECO:0000256" key="5">
    <source>
        <dbReference type="ARBA" id="ARBA00022989"/>
    </source>
</evidence>
<evidence type="ECO:0000256" key="7">
    <source>
        <dbReference type="ARBA" id="ARBA00023186"/>
    </source>
</evidence>
<feature type="domain" description="PpiC" evidence="12">
    <location>
        <begin position="263"/>
        <end position="364"/>
    </location>
</feature>
<name>A0A3B0WA60_9ZZZZ</name>
<evidence type="ECO:0000256" key="4">
    <source>
        <dbReference type="ARBA" id="ARBA00022692"/>
    </source>
</evidence>
<dbReference type="PROSITE" id="PS50198">
    <property type="entry name" value="PPIC_PPIASE_2"/>
    <property type="match status" value="1"/>
</dbReference>
<keyword evidence="7" id="KW-0143">Chaperone</keyword>
<dbReference type="InterPro" id="IPR052029">
    <property type="entry name" value="PpiD_chaperone"/>
</dbReference>
<dbReference type="InterPro" id="IPR046357">
    <property type="entry name" value="PPIase_dom_sf"/>
</dbReference>
<dbReference type="Pfam" id="PF13145">
    <property type="entry name" value="Rotamase_2"/>
    <property type="match status" value="1"/>
</dbReference>
<evidence type="ECO:0000256" key="3">
    <source>
        <dbReference type="ARBA" id="ARBA00022519"/>
    </source>
</evidence>
<evidence type="ECO:0000256" key="11">
    <source>
        <dbReference type="SAM" id="Phobius"/>
    </source>
</evidence>
<dbReference type="Pfam" id="PF13624">
    <property type="entry name" value="SurA_N_3"/>
    <property type="match status" value="1"/>
</dbReference>
<dbReference type="GO" id="GO:0005886">
    <property type="term" value="C:plasma membrane"/>
    <property type="evidence" value="ECO:0007669"/>
    <property type="project" value="UniProtKB-SubCell"/>
</dbReference>
<comment type="similarity">
    <text evidence="8">Belongs to the PpiD chaperone family.</text>
</comment>
<evidence type="ECO:0000256" key="6">
    <source>
        <dbReference type="ARBA" id="ARBA00023136"/>
    </source>
</evidence>
<feature type="transmembrane region" description="Helical" evidence="11">
    <location>
        <begin position="12"/>
        <end position="31"/>
    </location>
</feature>
<keyword evidence="13" id="KW-0413">Isomerase</keyword>
<keyword evidence="5 11" id="KW-1133">Transmembrane helix</keyword>
<dbReference type="Pfam" id="PF13616">
    <property type="entry name" value="Rotamase_3"/>
    <property type="match status" value="1"/>
</dbReference>
<sequence>MLKFLRRKAQSPTLQITILIIIVVFVFWGVGRQNGDSRSAVATVNGHTIEYQEYQKEYNQTMSRLRERLGGKIPKGLLESLDIKHQVIDRLIQRTLMRQGARAAGLRVSDAELQQAIDKMPVFQKNGAFNLTLYNNVLTASRLNVSKFEAGMRYDLLANKVKRQISHFAEVSPAELKILYNYNYTSLKFSYAAFKALDFSDRVQVSPKKLQDFYNKHKANYFSAPQRRIKYLLFSAAAQKAKTPSADNIQTYYQNNIQRFTIPERRDASHILIMSKSSDSPQQIAAKRKKINEILALARAGKDFAALARKYSQDNLASRGGDLGFFSRGQMVKPFENAVFSLKVGQISGVVKTQFGFHIIKLNKIEPARTKPLKEVRKQIIATIMLEMNQNLAFKAANKAYEQIILAGSLDKYKAKTPAAAIKETGFFARRNPPPPLKALPAVIKKSFALNKGELSSIINTDKGYAIVYVEDAKAPAQKDFKTVKAQVKQDFIAQESVKSAKEAADKMLAALHKKGKLAELAAKAGVEVMTTPYITRAASSAAQLPAPVIKEGLRLSALDPLPKDVTAVGNTFYVLEFKESKAPNPSLLAKNKAGLENQIRNEKSNELLTAWIEYLQKKAEIKINEKLL</sequence>
<dbReference type="AlphaFoldDB" id="A0A3B0WA60"/>
<dbReference type="PANTHER" id="PTHR47529:SF1">
    <property type="entry name" value="PERIPLASMIC CHAPERONE PPID"/>
    <property type="match status" value="1"/>
</dbReference>
<evidence type="ECO:0000256" key="10">
    <source>
        <dbReference type="ARBA" id="ARBA00042775"/>
    </source>
</evidence>
<keyword evidence="4 11" id="KW-0812">Transmembrane</keyword>
<dbReference type="PANTHER" id="PTHR47529">
    <property type="entry name" value="PEPTIDYL-PROLYL CIS-TRANS ISOMERASE D"/>
    <property type="match status" value="1"/>
</dbReference>
<comment type="subcellular location">
    <subcellularLocation>
        <location evidence="1">Cell inner membrane</location>
        <topology evidence="1">Single-pass type II membrane protein</topology>
        <orientation evidence="1">Periplasmic side</orientation>
    </subcellularLocation>
</comment>
<evidence type="ECO:0000256" key="8">
    <source>
        <dbReference type="ARBA" id="ARBA00038408"/>
    </source>
</evidence>
<dbReference type="SUPFAM" id="SSF54534">
    <property type="entry name" value="FKBP-like"/>
    <property type="match status" value="1"/>
</dbReference>
<reference evidence="13" key="1">
    <citation type="submission" date="2018-06" db="EMBL/GenBank/DDBJ databases">
        <authorList>
            <person name="Zhirakovskaya E."/>
        </authorList>
    </citation>
    <scope>NUCLEOTIDE SEQUENCE</scope>
</reference>
<dbReference type="EMBL" id="UOEX01000386">
    <property type="protein sequence ID" value="VAW41466.1"/>
    <property type="molecule type" value="Genomic_DNA"/>
</dbReference>
<dbReference type="InterPro" id="IPR027304">
    <property type="entry name" value="Trigger_fact/SurA_dom_sf"/>
</dbReference>
<dbReference type="InterPro" id="IPR000297">
    <property type="entry name" value="PPIase_PpiC"/>
</dbReference>
<proteinExistence type="inferred from homology"/>
<accession>A0A3B0WA60</accession>
<evidence type="ECO:0000313" key="13">
    <source>
        <dbReference type="EMBL" id="VAW41466.1"/>
    </source>
</evidence>
<keyword evidence="3" id="KW-0997">Cell inner membrane</keyword>
<keyword evidence="2" id="KW-1003">Cell membrane</keyword>